<evidence type="ECO:0000313" key="5">
    <source>
        <dbReference type="Proteomes" id="UP001152797"/>
    </source>
</evidence>
<evidence type="ECO:0000313" key="4">
    <source>
        <dbReference type="EMBL" id="CAL4770572.1"/>
    </source>
</evidence>
<feature type="compositionally biased region" description="Low complexity" evidence="1">
    <location>
        <begin position="38"/>
        <end position="49"/>
    </location>
</feature>
<name>A0A9P1C2R2_9DINO</name>
<dbReference type="EMBL" id="CAMXCT030000784">
    <property type="protein sequence ID" value="CAL4770572.1"/>
    <property type="molecule type" value="Genomic_DNA"/>
</dbReference>
<comment type="caution">
    <text evidence="3">The sequence shown here is derived from an EMBL/GenBank/DDBJ whole genome shotgun (WGS) entry which is preliminary data.</text>
</comment>
<feature type="region of interest" description="Disordered" evidence="1">
    <location>
        <begin position="37"/>
        <end position="62"/>
    </location>
</feature>
<feature type="chain" id="PRO_5043270020" evidence="2">
    <location>
        <begin position="30"/>
        <end position="1654"/>
    </location>
</feature>
<feature type="compositionally biased region" description="Low complexity" evidence="1">
    <location>
        <begin position="133"/>
        <end position="156"/>
    </location>
</feature>
<keyword evidence="2" id="KW-0732">Signal</keyword>
<evidence type="ECO:0000313" key="3">
    <source>
        <dbReference type="EMBL" id="CAI3983260.1"/>
    </source>
</evidence>
<dbReference type="EMBL" id="CAMXCT020000784">
    <property type="protein sequence ID" value="CAL1136635.1"/>
    <property type="molecule type" value="Genomic_DNA"/>
</dbReference>
<feature type="compositionally biased region" description="Basic and acidic residues" evidence="1">
    <location>
        <begin position="926"/>
        <end position="944"/>
    </location>
</feature>
<gene>
    <name evidence="3" type="ORF">C1SCF055_LOCUS10884</name>
</gene>
<feature type="region of interest" description="Disordered" evidence="1">
    <location>
        <begin position="474"/>
        <end position="509"/>
    </location>
</feature>
<sequence>MVGHSTCAGHILHECFCVLFLPFLDFHEASVSNTVQNAKASSKGAVSKALTPPGKRESETPEEDVTVVLMESQCKAAPAVKPIEKKKMPVQPRPNLVKVNKSAKPLQKMAGEGPCGPGSGLRGPPPPKAINKAAAASSSGLQLQTSSPRATAAPPAVKGESIMRKRTWTMTFTEVGLMVALSGELSRVGLCEPLAWTMHQPFGSIWLEIFVSAMPRDLKQLAKNPDLVEQYVTAFGKEEKLKKVGFTFITAHSKGLFGKDEATLRDCDLNPEAIFAVMSVSPHERLSEMVLARAIAKHYEVSKLIPLGIGMSAVEQLAGKMAFGLRKMVSRFRRRWKESPDAAKLKGLTHLKQRLKEMNIEMSADSSASGHADSMDSAADQVEELGNALAGPDHDSKPAKNGIDWVAMAAKMQAHKKSAMPEAEVPAPLDDVQPPVRMAAVKAAPIATPCRNKLPEFVLTALEEVQAPAPFATVTSDDVEPTGNPAVKKAGDKKKNKKGKKNQKKGKGKVVIAGPEEEEGLALLPQQAPSDLAAGHEAAPAAAGAAAPAADHAVGYVAGDFNRKRLEFIKNFREESNVNFKKANEAWMRSDERADLLKTVYDWVEYFSGEGKVSAEMRKANYCGVELDKLLEGGPKAFDFLTEGGFASAGTHQRSILFPCGNKKYGFVKNGNRLASRFSLVMWYSLAMGCVFLLEQPHGSLCELHPRMALILAALQIFKCGIWGGLYASDRSQATPKRHVLYSNDENLLRELSLAAGHMTKVDLASFTGEPLVKRQKREGGGESWSGVPGVMTNSQTYHQRFGIHLATLKKEMGEANWKARPEPPALPGLDAGKTDVELFKDCMALLLGVVQELYEQNNHRVPAAKRVRDATGLDLDEAKELLRECKPLLKKIKASSMPADPPQELEASAEPGDTQLDEETTTPEKTAEMKPEKLKEEVKESKSEACSVGSYTPEEPDNQEGLSPDRSPWGQPVPSEMGSEEEIDPTKKLEKQGTQRSIDTLRYGQQLLKGKSTVHLGSIDLDEEDIGQAAHAPGGEVAGPSQALAMPPPPVPAAAPAALPNTGEPAKAEDVPASELPTSKTNKKQWNLLDRVVSGPRATAHPNLVALWNGSNEDKRRALYQFLQNRENLEATEAAMRVTRRKVDAAHHTRQWLTIREMHDKKYSTSLACVARGGRPDPDAPNDPESTRYRVSVEMEEKELWQQENEMSMHTNLDCRSAVRVMSMADPAVSTVHAPDPMALVRDQLQNLQQAVAPPTPSQQPSNARAGGKAKAKPKSAAGSTSKGAGLSDVALAGKTVDEFGMQKGAGQLQSMKLEVQGKPVLKEAEVSMDKHIQTEVATDDAGFEQLRVAESRFERAKAGAVLKEVKKNLGCITLVQQMSFEQIWTRGRHMLMSTAEELISSGYAEVFGTATQEYWETMSREYGIAAPPPHEDSVGLCLFGDEVEARMRNASRLIREWSKTHGAQSLPAHWCLTRGKLGLKTGKFCHLHGKGWHTTVVLQFLIDFAEDKANIDPLLKSALWSANNFLSILQEHRKQSTLLTSEIIQQVLAVGGFFQKCYLHLAVKYKRFCPYLLFNVRPKFHLLTHFIHACEKIRNPLCSSTWMDETWIGQIMKLASKCHKRTMQLTTLQRYCTGPGNNFETCACAQNDFAFL</sequence>
<keyword evidence="5" id="KW-1185">Reference proteome</keyword>
<feature type="region of interest" description="Disordered" evidence="1">
    <location>
        <begin position="1252"/>
        <end position="1287"/>
    </location>
</feature>
<proteinExistence type="predicted"/>
<feature type="compositionally biased region" description="Basic and acidic residues" evidence="1">
    <location>
        <begin position="985"/>
        <end position="994"/>
    </location>
</feature>
<evidence type="ECO:0000256" key="2">
    <source>
        <dbReference type="SAM" id="SignalP"/>
    </source>
</evidence>
<feature type="signal peptide" evidence="2">
    <location>
        <begin position="1"/>
        <end position="29"/>
    </location>
</feature>
<feature type="region of interest" description="Disordered" evidence="1">
    <location>
        <begin position="894"/>
        <end position="997"/>
    </location>
</feature>
<evidence type="ECO:0000256" key="1">
    <source>
        <dbReference type="SAM" id="MobiDB-lite"/>
    </source>
</evidence>
<reference evidence="4 5" key="2">
    <citation type="submission" date="2024-05" db="EMBL/GenBank/DDBJ databases">
        <authorList>
            <person name="Chen Y."/>
            <person name="Shah S."/>
            <person name="Dougan E. K."/>
            <person name="Thang M."/>
            <person name="Chan C."/>
        </authorList>
    </citation>
    <scope>NUCLEOTIDE SEQUENCE [LARGE SCALE GENOMIC DNA]</scope>
</reference>
<feature type="compositionally biased region" description="Low complexity" evidence="1">
    <location>
        <begin position="1276"/>
        <end position="1287"/>
    </location>
</feature>
<protein>
    <submittedName>
        <fullName evidence="3">Uncharacterized protein</fullName>
    </submittedName>
</protein>
<feature type="region of interest" description="Disordered" evidence="1">
    <location>
        <begin position="1056"/>
        <end position="1079"/>
    </location>
</feature>
<reference evidence="3" key="1">
    <citation type="submission" date="2022-10" db="EMBL/GenBank/DDBJ databases">
        <authorList>
            <person name="Chen Y."/>
            <person name="Dougan E. K."/>
            <person name="Chan C."/>
            <person name="Rhodes N."/>
            <person name="Thang M."/>
        </authorList>
    </citation>
    <scope>NUCLEOTIDE SEQUENCE</scope>
</reference>
<dbReference type="Proteomes" id="UP001152797">
    <property type="component" value="Unassembled WGS sequence"/>
</dbReference>
<accession>A0A9P1C2R2</accession>
<dbReference type="EMBL" id="CAMXCT010000784">
    <property type="protein sequence ID" value="CAI3983260.1"/>
    <property type="molecule type" value="Genomic_DNA"/>
</dbReference>
<feature type="region of interest" description="Disordered" evidence="1">
    <location>
        <begin position="104"/>
        <end position="158"/>
    </location>
</feature>
<feature type="compositionally biased region" description="Basic residues" evidence="1">
    <location>
        <begin position="491"/>
        <end position="508"/>
    </location>
</feature>
<organism evidence="3">
    <name type="scientific">Cladocopium goreaui</name>
    <dbReference type="NCBI Taxonomy" id="2562237"/>
    <lineage>
        <taxon>Eukaryota</taxon>
        <taxon>Sar</taxon>
        <taxon>Alveolata</taxon>
        <taxon>Dinophyceae</taxon>
        <taxon>Suessiales</taxon>
        <taxon>Symbiodiniaceae</taxon>
        <taxon>Cladocopium</taxon>
    </lineage>
</organism>